<dbReference type="Proteomes" id="UP000185639">
    <property type="component" value="Unassembled WGS sequence"/>
</dbReference>
<feature type="non-terminal residue" evidence="1">
    <location>
        <position position="128"/>
    </location>
</feature>
<protein>
    <submittedName>
        <fullName evidence="1">Uncharacterized protein</fullName>
    </submittedName>
</protein>
<gene>
    <name evidence="1" type="ORF">SAMN05421686_1301</name>
</gene>
<reference evidence="2" key="1">
    <citation type="submission" date="2017-01" db="EMBL/GenBank/DDBJ databases">
        <authorList>
            <person name="Varghese N."/>
            <person name="Submissions S."/>
        </authorList>
    </citation>
    <scope>NUCLEOTIDE SEQUENCE [LARGE SCALE GENOMIC DNA]</scope>
    <source>
        <strain evidence="2">DSM 24913</strain>
    </source>
</reference>
<accession>A0A1N7QE86</accession>
<keyword evidence="2" id="KW-1185">Reference proteome</keyword>
<dbReference type="AlphaFoldDB" id="A0A1N7QE86"/>
<name>A0A1N7QE86_9GAMM</name>
<organism evidence="1 2">
    <name type="scientific">Thalassolituus maritimus</name>
    <dbReference type="NCBI Taxonomy" id="484498"/>
    <lineage>
        <taxon>Bacteria</taxon>
        <taxon>Pseudomonadati</taxon>
        <taxon>Pseudomonadota</taxon>
        <taxon>Gammaproteobacteria</taxon>
        <taxon>Oceanospirillales</taxon>
        <taxon>Oceanospirillaceae</taxon>
        <taxon>Thalassolituus</taxon>
    </lineage>
</organism>
<dbReference type="STRING" id="484498.SAMN05421686_1301"/>
<sequence>MQQDLISNVVGVTNDQIVRKLVGLISADLALMLSELVSGNNSLNLRQLRQSARNFTGTELEKELAVHSYIQPWMPEVNEVLSELSLSSKNQQHFAERVNYYGAKLQRQFIGNRRLYLLCYLQTRWVQA</sequence>
<evidence type="ECO:0000313" key="2">
    <source>
        <dbReference type="Proteomes" id="UP000185639"/>
    </source>
</evidence>
<evidence type="ECO:0000313" key="1">
    <source>
        <dbReference type="EMBL" id="SIT21183.1"/>
    </source>
</evidence>
<dbReference type="EMBL" id="FTOH01000030">
    <property type="protein sequence ID" value="SIT21183.1"/>
    <property type="molecule type" value="Genomic_DNA"/>
</dbReference>
<proteinExistence type="predicted"/>